<keyword evidence="3" id="KW-1185">Reference proteome</keyword>
<accession>A0ABM7Y4A2</accession>
<dbReference type="Gene3D" id="2.30.40.10">
    <property type="entry name" value="Urease, subunit C, domain 1"/>
    <property type="match status" value="1"/>
</dbReference>
<dbReference type="RefSeq" id="WP_244459860.1">
    <property type="nucleotide sequence ID" value="NZ_AP025637.1"/>
</dbReference>
<reference evidence="2 3" key="1">
    <citation type="journal article" date="2016" name="Microbes Environ.">
        <title>Phylogenetically diverse aerobic anoxygenic phototrophic bacteria isolated from epilithic biofilms in Tama river, Japan.</title>
        <authorList>
            <person name="Hirose S."/>
            <person name="Matsuura K."/>
            <person name="Haruta S."/>
        </authorList>
    </citation>
    <scope>NUCLEOTIDE SEQUENCE [LARGE SCALE GENOMIC DNA]</scope>
    <source>
        <strain evidence="2 3">S08</strain>
    </source>
</reference>
<dbReference type="InterPro" id="IPR013108">
    <property type="entry name" value="Amidohydro_3"/>
</dbReference>
<dbReference type="SUPFAM" id="SSF51556">
    <property type="entry name" value="Metallo-dependent hydrolases"/>
    <property type="match status" value="1"/>
</dbReference>
<feature type="domain" description="Amidohydrolase 3" evidence="1">
    <location>
        <begin position="43"/>
        <end position="550"/>
    </location>
</feature>
<evidence type="ECO:0000259" key="1">
    <source>
        <dbReference type="Pfam" id="PF07969"/>
    </source>
</evidence>
<dbReference type="EMBL" id="AP025637">
    <property type="protein sequence ID" value="BDG72671.1"/>
    <property type="molecule type" value="Genomic_DNA"/>
</dbReference>
<dbReference type="Gene3D" id="3.20.20.140">
    <property type="entry name" value="Metal-dependent hydrolases"/>
    <property type="match status" value="2"/>
</dbReference>
<name>A0ABM7Y4A2_9PROT</name>
<dbReference type="PANTHER" id="PTHR11647:SF1">
    <property type="entry name" value="COLLAPSIN RESPONSE MEDIATOR PROTEIN"/>
    <property type="match status" value="1"/>
</dbReference>
<dbReference type="PANTHER" id="PTHR11647">
    <property type="entry name" value="HYDRANTOINASE/DIHYDROPYRIMIDINASE FAMILY MEMBER"/>
    <property type="match status" value="1"/>
</dbReference>
<dbReference type="SUPFAM" id="SSF51338">
    <property type="entry name" value="Composite domain of metallo-dependent hydrolases"/>
    <property type="match status" value="1"/>
</dbReference>
<dbReference type="InterPro" id="IPR050378">
    <property type="entry name" value="Metallo-dep_Hydrolases_sf"/>
</dbReference>
<sequence length="572" mass="61071">MADLVIRGGTVVDGTGAEPIEADVAIEGGRITQVGRVTERGREEIDARGHIVTPGFVDIHTHYDGQAVWDSHLAPSAWHGVTTAVMGNCGVGFAPCRAADRDKLIELMEGVEDIPGPILHEGLDWRWETFPEYLDALEAKPRDIDICALLPHGALRVHVMGERGLALENANQADIAKMREITAEAVRAGAFGVSTSRTISHKTLKGDPTPTLRAQEEELHGLALGLRDGGGGLLELVSDWNTPDPATEFAIVRRVVEATGQPVVFSLTARHDRTEAWKELLALSDRAAADGLPIRPVFPPRPIGILLGLNGSQNPFAGCASYRDIAHLPAPARAAAMRDPALRARILSEDRISGSTFPLITRLGFERMFPFGDPPDYAPPQEASIAAIAAREGRSAEEVAYDLLTADDGAGFIFAPLTNFADYTLSASAECLRHPNAIAGLSDGGAHVGFISDGSFPTFLLTYWARDGKEAVFPVQDIIRRLTSDTARAAGLHDRGVLRAGLRADVNVIDLAALTLDAPRMVADLPAGGRRLLQRARGYTATVVHGAVTYRDGSATGALPGRLVRAGRNATV</sequence>
<dbReference type="InterPro" id="IPR011059">
    <property type="entry name" value="Metal-dep_hydrolase_composite"/>
</dbReference>
<proteinExistence type="predicted"/>
<organism evidence="2 3">
    <name type="scientific">Roseomonas fluvialis</name>
    <dbReference type="NCBI Taxonomy" id="1750527"/>
    <lineage>
        <taxon>Bacteria</taxon>
        <taxon>Pseudomonadati</taxon>
        <taxon>Pseudomonadota</taxon>
        <taxon>Alphaproteobacteria</taxon>
        <taxon>Acetobacterales</taxon>
        <taxon>Roseomonadaceae</taxon>
        <taxon>Roseomonas</taxon>
    </lineage>
</organism>
<gene>
    <name evidence="2" type="ORF">Rmf_26000</name>
</gene>
<dbReference type="Pfam" id="PF07969">
    <property type="entry name" value="Amidohydro_3"/>
    <property type="match status" value="1"/>
</dbReference>
<dbReference type="InterPro" id="IPR032466">
    <property type="entry name" value="Metal_Hydrolase"/>
</dbReference>
<evidence type="ECO:0000313" key="2">
    <source>
        <dbReference type="EMBL" id="BDG72671.1"/>
    </source>
</evidence>
<protein>
    <submittedName>
        <fullName evidence="2">Amidohydrolase</fullName>
    </submittedName>
</protein>
<dbReference type="Proteomes" id="UP000831327">
    <property type="component" value="Chromosome"/>
</dbReference>
<evidence type="ECO:0000313" key="3">
    <source>
        <dbReference type="Proteomes" id="UP000831327"/>
    </source>
</evidence>